<sequence length="113" mass="12709">MSVPPSSGVRVPSTAAKFRRRRELVDTALGALERLMAMFKIERYVYLLLTMFAFLLLLYAAYMLVTRQPGNTEVLVALFGSSGMIAMSSARIIYFFNRSFKLIEQLIEDGSDG</sequence>
<keyword evidence="1" id="KW-1133">Transmembrane helix</keyword>
<keyword evidence="1" id="KW-0472">Membrane</keyword>
<gene>
    <name evidence="2" type="ORF">FZO89_00945</name>
</gene>
<organism evidence="2 3">
    <name type="scientific">Luteimonas viscosa</name>
    <dbReference type="NCBI Taxonomy" id="1132694"/>
    <lineage>
        <taxon>Bacteria</taxon>
        <taxon>Pseudomonadati</taxon>
        <taxon>Pseudomonadota</taxon>
        <taxon>Gammaproteobacteria</taxon>
        <taxon>Lysobacterales</taxon>
        <taxon>Lysobacteraceae</taxon>
        <taxon>Luteimonas</taxon>
    </lineage>
</organism>
<evidence type="ECO:0000256" key="1">
    <source>
        <dbReference type="SAM" id="Phobius"/>
    </source>
</evidence>
<dbReference type="RefSeq" id="WP_149101510.1">
    <property type="nucleotide sequence ID" value="NZ_VTFT01000001.1"/>
</dbReference>
<keyword evidence="3" id="KW-1185">Reference proteome</keyword>
<feature type="transmembrane region" description="Helical" evidence="1">
    <location>
        <begin position="44"/>
        <end position="62"/>
    </location>
</feature>
<proteinExistence type="predicted"/>
<evidence type="ECO:0000313" key="3">
    <source>
        <dbReference type="Proteomes" id="UP000324973"/>
    </source>
</evidence>
<accession>A0A5D4XQF6</accession>
<feature type="transmembrane region" description="Helical" evidence="1">
    <location>
        <begin position="74"/>
        <end position="96"/>
    </location>
</feature>
<comment type="caution">
    <text evidence="2">The sequence shown here is derived from an EMBL/GenBank/DDBJ whole genome shotgun (WGS) entry which is preliminary data.</text>
</comment>
<name>A0A5D4XQF6_9GAMM</name>
<dbReference type="AlphaFoldDB" id="A0A5D4XQF6"/>
<keyword evidence="1" id="KW-0812">Transmembrane</keyword>
<dbReference type="Proteomes" id="UP000324973">
    <property type="component" value="Unassembled WGS sequence"/>
</dbReference>
<reference evidence="2 3" key="1">
    <citation type="submission" date="2019-08" db="EMBL/GenBank/DDBJ databases">
        <title>Luteimonas viscosus sp. nov., isolated from soil of a sunflower field.</title>
        <authorList>
            <person name="Jianli Z."/>
            <person name="Ying Z."/>
        </authorList>
    </citation>
    <scope>NUCLEOTIDE SEQUENCE [LARGE SCALE GENOMIC DNA]</scope>
    <source>
        <strain evidence="2 3">XBU10</strain>
    </source>
</reference>
<evidence type="ECO:0000313" key="2">
    <source>
        <dbReference type="EMBL" id="TYT24960.1"/>
    </source>
</evidence>
<protein>
    <submittedName>
        <fullName evidence="2">Uncharacterized protein</fullName>
    </submittedName>
</protein>
<dbReference type="EMBL" id="VTFT01000001">
    <property type="protein sequence ID" value="TYT24960.1"/>
    <property type="molecule type" value="Genomic_DNA"/>
</dbReference>